<reference evidence="3" key="1">
    <citation type="journal article" date="2014" name="Int. J. Syst. Evol. Microbiol.">
        <title>Complete genome sequence of Corynebacterium casei LMG S-19264T (=DSM 44701T), isolated from a smear-ripened cheese.</title>
        <authorList>
            <consortium name="US DOE Joint Genome Institute (JGI-PGF)"/>
            <person name="Walter F."/>
            <person name="Albersmeier A."/>
            <person name="Kalinowski J."/>
            <person name="Ruckert C."/>
        </authorList>
    </citation>
    <scope>NUCLEOTIDE SEQUENCE</scope>
    <source>
        <strain evidence="3">JCM 3086</strain>
    </source>
</reference>
<name>A0A917NYA6_9ACTN</name>
<gene>
    <name evidence="3" type="ORF">GCM10010121_060220</name>
</gene>
<dbReference type="GO" id="GO:0016616">
    <property type="term" value="F:oxidoreductase activity, acting on the CH-OH group of donors, NAD or NADP as acceptor"/>
    <property type="evidence" value="ECO:0007669"/>
    <property type="project" value="TreeGrafter"/>
</dbReference>
<dbReference type="InterPro" id="IPR036291">
    <property type="entry name" value="NAD(P)-bd_dom_sf"/>
</dbReference>
<evidence type="ECO:0000256" key="1">
    <source>
        <dbReference type="ARBA" id="ARBA00006484"/>
    </source>
</evidence>
<evidence type="ECO:0000313" key="3">
    <source>
        <dbReference type="EMBL" id="GGJ41136.1"/>
    </source>
</evidence>
<proteinExistence type="inferred from homology"/>
<dbReference type="AlphaFoldDB" id="A0A917NYA6"/>
<dbReference type="RefSeq" id="WP_189314415.1">
    <property type="nucleotide sequence ID" value="NZ_BMQA01000025.1"/>
</dbReference>
<dbReference type="FunFam" id="3.40.50.720:FF:000084">
    <property type="entry name" value="Short-chain dehydrogenase reductase"/>
    <property type="match status" value="1"/>
</dbReference>
<evidence type="ECO:0000256" key="2">
    <source>
        <dbReference type="ARBA" id="ARBA00023002"/>
    </source>
</evidence>
<dbReference type="Pfam" id="PF13561">
    <property type="entry name" value="adh_short_C2"/>
    <property type="match status" value="1"/>
</dbReference>
<comment type="caution">
    <text evidence="3">The sequence shown here is derived from an EMBL/GenBank/DDBJ whole genome shotgun (WGS) entry which is preliminary data.</text>
</comment>
<dbReference type="PRINTS" id="PR00081">
    <property type="entry name" value="GDHRDH"/>
</dbReference>
<dbReference type="Gene3D" id="3.40.50.720">
    <property type="entry name" value="NAD(P)-binding Rossmann-like Domain"/>
    <property type="match status" value="1"/>
</dbReference>
<dbReference type="PANTHER" id="PTHR42760:SF133">
    <property type="entry name" value="3-OXOACYL-[ACYL-CARRIER-PROTEIN] REDUCTASE"/>
    <property type="match status" value="1"/>
</dbReference>
<dbReference type="Proteomes" id="UP000657574">
    <property type="component" value="Unassembled WGS sequence"/>
</dbReference>
<keyword evidence="4" id="KW-1185">Reference proteome</keyword>
<comment type="similarity">
    <text evidence="1">Belongs to the short-chain dehydrogenases/reductases (SDR) family.</text>
</comment>
<reference evidence="3" key="2">
    <citation type="submission" date="2020-09" db="EMBL/GenBank/DDBJ databases">
        <authorList>
            <person name="Sun Q."/>
            <person name="Ohkuma M."/>
        </authorList>
    </citation>
    <scope>NUCLEOTIDE SEQUENCE</scope>
    <source>
        <strain evidence="3">JCM 3086</strain>
    </source>
</reference>
<organism evidence="3 4">
    <name type="scientific">Streptomyces brasiliensis</name>
    <dbReference type="NCBI Taxonomy" id="1954"/>
    <lineage>
        <taxon>Bacteria</taxon>
        <taxon>Bacillati</taxon>
        <taxon>Actinomycetota</taxon>
        <taxon>Actinomycetes</taxon>
        <taxon>Kitasatosporales</taxon>
        <taxon>Streptomycetaceae</taxon>
        <taxon>Streptomyces</taxon>
    </lineage>
</organism>
<dbReference type="PANTHER" id="PTHR42760">
    <property type="entry name" value="SHORT-CHAIN DEHYDROGENASES/REDUCTASES FAMILY MEMBER"/>
    <property type="match status" value="1"/>
</dbReference>
<dbReference type="SUPFAM" id="SSF51735">
    <property type="entry name" value="NAD(P)-binding Rossmann-fold domains"/>
    <property type="match status" value="1"/>
</dbReference>
<keyword evidence="2" id="KW-0560">Oxidoreductase</keyword>
<evidence type="ECO:0000313" key="4">
    <source>
        <dbReference type="Proteomes" id="UP000657574"/>
    </source>
</evidence>
<dbReference type="InterPro" id="IPR002347">
    <property type="entry name" value="SDR_fam"/>
</dbReference>
<dbReference type="EMBL" id="BMQA01000025">
    <property type="protein sequence ID" value="GGJ41136.1"/>
    <property type="molecule type" value="Genomic_DNA"/>
</dbReference>
<protein>
    <submittedName>
        <fullName evidence="3">Dehydrogenase</fullName>
    </submittedName>
</protein>
<accession>A0A917NYA6</accession>
<sequence length="242" mass="25485">MDVVIVTGGASGIGAATSRLLTERGFRVVVADLQDELGEPLSEELNGLFVHHDVADPDSWEGLLTAAVDRFGPLFGLVAAAGVKSEYLLDSPPDPALFHRTAMVNQLGVILGVQAVGRHLRELGRGSIVNIASGAAMPPAQSPDLAYVSTKWGVRGVSRVAARQLAPYGVRVNTVLPGLIRTPMMATIIKNFPDRVAGIEAAIPMRRMGEPDDIARAVYFFISELGSYATGAELVVDGGSLA</sequence>